<dbReference type="GO" id="GO:0051607">
    <property type="term" value="P:defense response to virus"/>
    <property type="evidence" value="ECO:0007669"/>
    <property type="project" value="UniProtKB-KW"/>
</dbReference>
<evidence type="ECO:0000256" key="5">
    <source>
        <dbReference type="ARBA" id="ARBA00022741"/>
    </source>
</evidence>
<dbReference type="Pfam" id="PF00270">
    <property type="entry name" value="DEAD"/>
    <property type="match status" value="1"/>
</dbReference>
<dbReference type="InterPro" id="IPR038257">
    <property type="entry name" value="CRISPR-assoc_Cas3_HD_sf"/>
</dbReference>
<organism evidence="13 14">
    <name type="scientific">Tautonia sociabilis</name>
    <dbReference type="NCBI Taxonomy" id="2080755"/>
    <lineage>
        <taxon>Bacteria</taxon>
        <taxon>Pseudomonadati</taxon>
        <taxon>Planctomycetota</taxon>
        <taxon>Planctomycetia</taxon>
        <taxon>Isosphaerales</taxon>
        <taxon>Isosphaeraceae</taxon>
        <taxon>Tautonia</taxon>
    </lineage>
</organism>
<dbReference type="InterPro" id="IPR006483">
    <property type="entry name" value="CRISPR-assoc_Cas3_HD"/>
</dbReference>
<gene>
    <name evidence="13" type="primary">cas3</name>
    <name evidence="13" type="ORF">TsocGM_22055</name>
</gene>
<evidence type="ECO:0000256" key="10">
    <source>
        <dbReference type="SAM" id="Coils"/>
    </source>
</evidence>
<dbReference type="GO" id="GO:0046872">
    <property type="term" value="F:metal ion binding"/>
    <property type="evidence" value="ECO:0007669"/>
    <property type="project" value="UniProtKB-KW"/>
</dbReference>
<protein>
    <submittedName>
        <fullName evidence="13">CRISPR-associated helicase Cas3</fullName>
    </submittedName>
</protein>
<dbReference type="RefSeq" id="WP_126727627.1">
    <property type="nucleotide sequence ID" value="NZ_RYZH01000059.1"/>
</dbReference>
<keyword evidence="14" id="KW-1185">Reference proteome</keyword>
<dbReference type="GO" id="GO:0004518">
    <property type="term" value="F:nuclease activity"/>
    <property type="evidence" value="ECO:0007669"/>
    <property type="project" value="UniProtKB-KW"/>
</dbReference>
<comment type="caution">
    <text evidence="13">The sequence shown here is derived from an EMBL/GenBank/DDBJ whole genome shotgun (WGS) entry which is preliminary data.</text>
</comment>
<keyword evidence="3" id="KW-0540">Nuclease</keyword>
<dbReference type="GO" id="GO:0004386">
    <property type="term" value="F:helicase activity"/>
    <property type="evidence" value="ECO:0007669"/>
    <property type="project" value="UniProtKB-KW"/>
</dbReference>
<evidence type="ECO:0000256" key="6">
    <source>
        <dbReference type="ARBA" id="ARBA00022801"/>
    </source>
</evidence>
<comment type="similarity">
    <text evidence="2">In the central section; belongs to the CRISPR-associated helicase Cas3 family.</text>
</comment>
<dbReference type="CDD" id="cd09641">
    <property type="entry name" value="Cas3''_I"/>
    <property type="match status" value="1"/>
</dbReference>
<dbReference type="GO" id="GO:0003676">
    <property type="term" value="F:nucleic acid binding"/>
    <property type="evidence" value="ECO:0007669"/>
    <property type="project" value="InterPro"/>
</dbReference>
<keyword evidence="4" id="KW-0479">Metal-binding</keyword>
<keyword evidence="9" id="KW-0051">Antiviral defense</keyword>
<dbReference type="NCBIfam" id="TIGR01587">
    <property type="entry name" value="cas3_core"/>
    <property type="match status" value="1"/>
</dbReference>
<dbReference type="Proteomes" id="UP000280296">
    <property type="component" value="Unassembled WGS sequence"/>
</dbReference>
<evidence type="ECO:0000256" key="1">
    <source>
        <dbReference type="ARBA" id="ARBA00006847"/>
    </source>
</evidence>
<evidence type="ECO:0000313" key="13">
    <source>
        <dbReference type="EMBL" id="RUL83506.1"/>
    </source>
</evidence>
<dbReference type="OrthoDB" id="9810236at2"/>
<proteinExistence type="inferred from homology"/>
<evidence type="ECO:0000256" key="4">
    <source>
        <dbReference type="ARBA" id="ARBA00022723"/>
    </source>
</evidence>
<dbReference type="SUPFAM" id="SSF109604">
    <property type="entry name" value="HD-domain/PDEase-like"/>
    <property type="match status" value="1"/>
</dbReference>
<evidence type="ECO:0000259" key="11">
    <source>
        <dbReference type="PROSITE" id="PS51192"/>
    </source>
</evidence>
<dbReference type="AlphaFoldDB" id="A0A432ME65"/>
<dbReference type="Pfam" id="PF22590">
    <property type="entry name" value="Cas3-like_C_2"/>
    <property type="match status" value="1"/>
</dbReference>
<dbReference type="PROSITE" id="PS51192">
    <property type="entry name" value="HELICASE_ATP_BIND_1"/>
    <property type="match status" value="1"/>
</dbReference>
<keyword evidence="10" id="KW-0175">Coiled coil</keyword>
<comment type="similarity">
    <text evidence="1">In the N-terminal section; belongs to the CRISPR-associated nuclease Cas3-HD family.</text>
</comment>
<dbReference type="Gene3D" id="1.10.3210.30">
    <property type="match status" value="1"/>
</dbReference>
<dbReference type="InterPro" id="IPR011545">
    <property type="entry name" value="DEAD/DEAH_box_helicase_dom"/>
</dbReference>
<reference evidence="13 14" key="2">
    <citation type="submission" date="2019-01" db="EMBL/GenBank/DDBJ databases">
        <title>Tautonia sociabilis, a novel thermotolerant planctomycete of Isosphaeraceae family, isolated from a 4000 m deep subterranean habitat.</title>
        <authorList>
            <person name="Kovaleva O.L."/>
            <person name="Elcheninov A.G."/>
            <person name="Van Heerden E."/>
            <person name="Toshchakov S.V."/>
            <person name="Novikov A."/>
            <person name="Bonch-Osmolovskaya E.A."/>
            <person name="Kublanov I.V."/>
        </authorList>
    </citation>
    <scope>NUCLEOTIDE SEQUENCE [LARGE SCALE GENOMIC DNA]</scope>
    <source>
        <strain evidence="13 14">GM2012</strain>
    </source>
</reference>
<dbReference type="SMART" id="SM00487">
    <property type="entry name" value="DEXDc"/>
    <property type="match status" value="1"/>
</dbReference>
<dbReference type="GO" id="GO:0016787">
    <property type="term" value="F:hydrolase activity"/>
    <property type="evidence" value="ECO:0007669"/>
    <property type="project" value="UniProtKB-KW"/>
</dbReference>
<sequence length="761" mass="84092">MYYAHTVNGRPEKDWEPLREHLECTAQLAKQFASTFGAGAWGELAGLWHDLGKYSEAFQAYLRASAGGDGGVHRAEVAGKVDHSTAGAQRAASLGPLGRLLAYCIAGHHAGLPDNEGEASSLRSRLEKSIASIGAAPPELLGLPLPSLWGLRCVGNNHRRAFTLAFATRMLFSCLVDADYLATEKFLAPERSRKREGGASCEAILDRLNRHLDELQREKQRRGGDTPVNRRRREVLDACRAKAALEPGFFSLDVPTGGGKTLSSLAFALEHAKKHQLRRVVYAIPFTSIIEQTANVFREALGDLADEVLEHHSSLDPDDPNVQSDRSRLAAENFDATLIVTTNVQLFESLFACRPSRCRKLHRLAQSVIILDEAQTLPPRLLAPTLTALDELVTNYGATVLLCTATQPAIEHRKDFPIGIANVRPIIDDPAQLHRALRRTTVEILGQQTDEDLAGRLRQETQVLCIVNSRRHAAALFETLGDPDALHLSASMCAEHRGQVIEEMRRRLRAGPGVPCRVVSTQVIEAGVDVDFPVVYRAAAGLDSIAQAAGRCNREGLLRDKDGRPRPGRVVVFDDDAEAYPTVPLIAKAAGHYREVAPEHRDDLLSPRAIEAYFNLHYWQQGGDGGRGWDRGAEDHSVLDCFAPDPKNLLHAQFRSAASAYRLIDDGQFPVIVPFDSAGRLLIEQLEAMPDPPDPKLLRDFDRKAQRFVVSVFERELRTLLQNGVLLERLDRFYLANSKAYDERLGLCDKAIGLDESYYIL</sequence>
<keyword evidence="6" id="KW-0378">Hydrolase</keyword>
<dbReference type="Gene3D" id="3.40.50.300">
    <property type="entry name" value="P-loop containing nucleotide triphosphate hydrolases"/>
    <property type="match status" value="2"/>
</dbReference>
<evidence type="ECO:0000256" key="9">
    <source>
        <dbReference type="ARBA" id="ARBA00023118"/>
    </source>
</evidence>
<evidence type="ECO:0000256" key="8">
    <source>
        <dbReference type="ARBA" id="ARBA00022840"/>
    </source>
</evidence>
<dbReference type="EMBL" id="RYZH01000059">
    <property type="protein sequence ID" value="RUL83506.1"/>
    <property type="molecule type" value="Genomic_DNA"/>
</dbReference>
<evidence type="ECO:0000256" key="7">
    <source>
        <dbReference type="ARBA" id="ARBA00022806"/>
    </source>
</evidence>
<evidence type="ECO:0000259" key="12">
    <source>
        <dbReference type="PROSITE" id="PS51643"/>
    </source>
</evidence>
<keyword evidence="7" id="KW-0347">Helicase</keyword>
<keyword evidence="5" id="KW-0547">Nucleotide-binding</keyword>
<accession>A0A432ME65</accession>
<evidence type="ECO:0000256" key="3">
    <source>
        <dbReference type="ARBA" id="ARBA00022722"/>
    </source>
</evidence>
<dbReference type="InterPro" id="IPR014001">
    <property type="entry name" value="Helicase_ATP-bd"/>
</dbReference>
<dbReference type="PROSITE" id="PS51643">
    <property type="entry name" value="HD_CAS3"/>
    <property type="match status" value="1"/>
</dbReference>
<evidence type="ECO:0000313" key="14">
    <source>
        <dbReference type="Proteomes" id="UP000280296"/>
    </source>
</evidence>
<dbReference type="GO" id="GO:0005524">
    <property type="term" value="F:ATP binding"/>
    <property type="evidence" value="ECO:0007669"/>
    <property type="project" value="UniProtKB-KW"/>
</dbReference>
<dbReference type="InterPro" id="IPR006474">
    <property type="entry name" value="Helicase_Cas3_CRISPR-ass_core"/>
</dbReference>
<dbReference type="NCBIfam" id="TIGR01596">
    <property type="entry name" value="cas3_HD"/>
    <property type="match status" value="1"/>
</dbReference>
<dbReference type="InterPro" id="IPR054712">
    <property type="entry name" value="Cas3-like_dom"/>
</dbReference>
<name>A0A432ME65_9BACT</name>
<dbReference type="SUPFAM" id="SSF52540">
    <property type="entry name" value="P-loop containing nucleoside triphosphate hydrolases"/>
    <property type="match status" value="1"/>
</dbReference>
<feature type="domain" description="HD Cas3-type" evidence="12">
    <location>
        <begin position="11"/>
        <end position="181"/>
    </location>
</feature>
<dbReference type="Pfam" id="PF18019">
    <property type="entry name" value="Cas3_HD"/>
    <property type="match status" value="1"/>
</dbReference>
<dbReference type="CDD" id="cd17930">
    <property type="entry name" value="DEXHc_cas3"/>
    <property type="match status" value="1"/>
</dbReference>
<feature type="coiled-coil region" evidence="10">
    <location>
        <begin position="198"/>
        <end position="225"/>
    </location>
</feature>
<dbReference type="InterPro" id="IPR027417">
    <property type="entry name" value="P-loop_NTPase"/>
</dbReference>
<reference evidence="13 14" key="1">
    <citation type="submission" date="2018-12" db="EMBL/GenBank/DDBJ databases">
        <authorList>
            <person name="Toschakov S.V."/>
        </authorList>
    </citation>
    <scope>NUCLEOTIDE SEQUENCE [LARGE SCALE GENOMIC DNA]</scope>
    <source>
        <strain evidence="13 14">GM2012</strain>
    </source>
</reference>
<keyword evidence="8" id="KW-0067">ATP-binding</keyword>
<feature type="domain" description="Helicase ATP-binding" evidence="11">
    <location>
        <begin position="241"/>
        <end position="408"/>
    </location>
</feature>
<evidence type="ECO:0000256" key="2">
    <source>
        <dbReference type="ARBA" id="ARBA00009046"/>
    </source>
</evidence>